<dbReference type="Proteomes" id="UP001054945">
    <property type="component" value="Unassembled WGS sequence"/>
</dbReference>
<comment type="caution">
    <text evidence="1">The sequence shown here is derived from an EMBL/GenBank/DDBJ whole genome shotgun (WGS) entry which is preliminary data.</text>
</comment>
<gene>
    <name evidence="1" type="ORF">CEXT_649841</name>
</gene>
<keyword evidence="2" id="KW-1185">Reference proteome</keyword>
<dbReference type="EMBL" id="BPLR01019776">
    <property type="protein sequence ID" value="GIX71665.1"/>
    <property type="molecule type" value="Genomic_DNA"/>
</dbReference>
<reference evidence="1 2" key="1">
    <citation type="submission" date="2021-06" db="EMBL/GenBank/DDBJ databases">
        <title>Caerostris extrusa draft genome.</title>
        <authorList>
            <person name="Kono N."/>
            <person name="Arakawa K."/>
        </authorList>
    </citation>
    <scope>NUCLEOTIDE SEQUENCE [LARGE SCALE GENOMIC DNA]</scope>
</reference>
<organism evidence="1 2">
    <name type="scientific">Caerostris extrusa</name>
    <name type="common">Bark spider</name>
    <name type="synonym">Caerostris bankana</name>
    <dbReference type="NCBI Taxonomy" id="172846"/>
    <lineage>
        <taxon>Eukaryota</taxon>
        <taxon>Metazoa</taxon>
        <taxon>Ecdysozoa</taxon>
        <taxon>Arthropoda</taxon>
        <taxon>Chelicerata</taxon>
        <taxon>Arachnida</taxon>
        <taxon>Araneae</taxon>
        <taxon>Araneomorphae</taxon>
        <taxon>Entelegynae</taxon>
        <taxon>Araneoidea</taxon>
        <taxon>Araneidae</taxon>
        <taxon>Caerostris</taxon>
    </lineage>
</organism>
<proteinExistence type="predicted"/>
<evidence type="ECO:0000313" key="2">
    <source>
        <dbReference type="Proteomes" id="UP001054945"/>
    </source>
</evidence>
<dbReference type="InterPro" id="IPR008042">
    <property type="entry name" value="Retrotrans_Pao"/>
</dbReference>
<dbReference type="AlphaFoldDB" id="A0AAV4MH94"/>
<name>A0AAV4MH94_CAEEX</name>
<dbReference type="Pfam" id="PF05380">
    <property type="entry name" value="Peptidase_A17"/>
    <property type="match status" value="1"/>
</dbReference>
<accession>A0AAV4MH94</accession>
<evidence type="ECO:0000313" key="1">
    <source>
        <dbReference type="EMBL" id="GIX71665.1"/>
    </source>
</evidence>
<protein>
    <submittedName>
        <fullName evidence="1">Uncharacterized protein</fullName>
    </submittedName>
</protein>
<sequence length="74" mass="8233">MCMDSGLARTFITRELMQRLGLEGNYISVEIHCCCDANEMAFGAAVFSKDDNVKIAFVASISRLAPIKRMAFPR</sequence>